<dbReference type="Gramene" id="OE9A098806T1">
    <property type="protein sequence ID" value="OE9A098806C1"/>
    <property type="gene ID" value="OE9A098806"/>
</dbReference>
<evidence type="ECO:0000256" key="10">
    <source>
        <dbReference type="ARBA" id="ARBA00022840"/>
    </source>
</evidence>
<feature type="binding site" evidence="15">
    <location>
        <position position="409"/>
    </location>
    <ligand>
        <name>ATP</name>
        <dbReference type="ChEBI" id="CHEBI:30616"/>
    </ligand>
</feature>
<dbReference type="SMART" id="SM00220">
    <property type="entry name" value="S_TKc"/>
    <property type="match status" value="1"/>
</dbReference>
<dbReference type="Gene3D" id="3.30.430.20">
    <property type="entry name" value="Gnk2 domain, C-X8-C-X2-C motif"/>
    <property type="match status" value="2"/>
</dbReference>
<dbReference type="InterPro" id="IPR002902">
    <property type="entry name" value="GNK2"/>
</dbReference>
<keyword evidence="12 17" id="KW-0472">Membrane</keyword>
<gene>
    <name evidence="20" type="ORF">OLEA9_A098806</name>
</gene>
<dbReference type="Pfam" id="PF01657">
    <property type="entry name" value="Stress-antifung"/>
    <property type="match status" value="2"/>
</dbReference>
<evidence type="ECO:0000256" key="12">
    <source>
        <dbReference type="ARBA" id="ARBA00023136"/>
    </source>
</evidence>
<evidence type="ECO:0000256" key="3">
    <source>
        <dbReference type="ARBA" id="ARBA00022553"/>
    </source>
</evidence>
<dbReference type="GO" id="GO:0009737">
    <property type="term" value="P:response to abscisic acid"/>
    <property type="evidence" value="ECO:0007669"/>
    <property type="project" value="UniProtKB-ARBA"/>
</dbReference>
<dbReference type="EMBL" id="CACTIH010009124">
    <property type="protein sequence ID" value="CAA3025077.1"/>
    <property type="molecule type" value="Genomic_DNA"/>
</dbReference>
<dbReference type="Pfam" id="PF07714">
    <property type="entry name" value="PK_Tyr_Ser-Thr"/>
    <property type="match status" value="1"/>
</dbReference>
<dbReference type="PROSITE" id="PS51473">
    <property type="entry name" value="GNK2"/>
    <property type="match status" value="2"/>
</dbReference>
<evidence type="ECO:0000256" key="17">
    <source>
        <dbReference type="SAM" id="Phobius"/>
    </source>
</evidence>
<dbReference type="CDD" id="cd23509">
    <property type="entry name" value="Gnk2-like"/>
    <property type="match status" value="2"/>
</dbReference>
<dbReference type="SUPFAM" id="SSF56112">
    <property type="entry name" value="Protein kinase-like (PK-like)"/>
    <property type="match status" value="1"/>
</dbReference>
<dbReference type="PROSITE" id="PS00107">
    <property type="entry name" value="PROTEIN_KINASE_ATP"/>
    <property type="match status" value="1"/>
</dbReference>
<comment type="subcellular location">
    <subcellularLocation>
        <location evidence="1">Membrane</location>
        <topology evidence="1">Single-pass membrane protein</topology>
    </subcellularLocation>
</comment>
<name>A0A8S0V3G9_OLEEU</name>
<dbReference type="Gene3D" id="3.30.200.20">
    <property type="entry name" value="Phosphorylase Kinase, domain 1"/>
    <property type="match status" value="1"/>
</dbReference>
<dbReference type="InterPro" id="IPR001245">
    <property type="entry name" value="Ser-Thr/Tyr_kinase_cat_dom"/>
</dbReference>
<organism evidence="20 21">
    <name type="scientific">Olea europaea subsp. europaea</name>
    <dbReference type="NCBI Taxonomy" id="158383"/>
    <lineage>
        <taxon>Eukaryota</taxon>
        <taxon>Viridiplantae</taxon>
        <taxon>Streptophyta</taxon>
        <taxon>Embryophyta</taxon>
        <taxon>Tracheophyta</taxon>
        <taxon>Spermatophyta</taxon>
        <taxon>Magnoliopsida</taxon>
        <taxon>eudicotyledons</taxon>
        <taxon>Gunneridae</taxon>
        <taxon>Pentapetalae</taxon>
        <taxon>asterids</taxon>
        <taxon>lamiids</taxon>
        <taxon>Lamiales</taxon>
        <taxon>Oleaceae</taxon>
        <taxon>Oleeae</taxon>
        <taxon>Olea</taxon>
    </lineage>
</organism>
<dbReference type="InterPro" id="IPR000719">
    <property type="entry name" value="Prot_kinase_dom"/>
</dbReference>
<dbReference type="FunFam" id="1.10.510.10:FF:000343">
    <property type="entry name" value="Cysteine-rich receptor-like protein kinase 28"/>
    <property type="match status" value="1"/>
</dbReference>
<keyword evidence="6" id="KW-0732">Signal</keyword>
<dbReference type="GO" id="GO:0005524">
    <property type="term" value="F:ATP binding"/>
    <property type="evidence" value="ECO:0007669"/>
    <property type="project" value="UniProtKB-UniRule"/>
</dbReference>
<feature type="domain" description="Protein kinase" evidence="18">
    <location>
        <begin position="381"/>
        <end position="668"/>
    </location>
</feature>
<evidence type="ECO:0000256" key="8">
    <source>
        <dbReference type="ARBA" id="ARBA00022741"/>
    </source>
</evidence>
<proteinExistence type="predicted"/>
<dbReference type="PANTHER" id="PTHR27002">
    <property type="entry name" value="RECEPTOR-LIKE SERINE/THREONINE-PROTEIN KINASE SD1-8"/>
    <property type="match status" value="1"/>
</dbReference>
<evidence type="ECO:0000256" key="5">
    <source>
        <dbReference type="ARBA" id="ARBA00022692"/>
    </source>
</evidence>
<dbReference type="OrthoDB" id="1405469at2759"/>
<keyword evidence="8 15" id="KW-0547">Nucleotide-binding</keyword>
<dbReference type="PROSITE" id="PS00108">
    <property type="entry name" value="PROTEIN_KINASE_ST"/>
    <property type="match status" value="1"/>
</dbReference>
<dbReference type="PANTHER" id="PTHR27002:SF1104">
    <property type="entry name" value="CYSTEINE-RICH RECEPTOR-LIKE PROTEIN KINASE 27-RELATED"/>
    <property type="match status" value="1"/>
</dbReference>
<dbReference type="FunFam" id="3.30.430.20:FF:000002">
    <property type="entry name" value="Cysteine-rich receptor-like protein kinase 10"/>
    <property type="match status" value="1"/>
</dbReference>
<dbReference type="GO" id="GO:0005886">
    <property type="term" value="C:plasma membrane"/>
    <property type="evidence" value="ECO:0007669"/>
    <property type="project" value="TreeGrafter"/>
</dbReference>
<keyword evidence="3" id="KW-0597">Phosphoprotein</keyword>
<dbReference type="FunFam" id="3.30.430.20:FF:000003">
    <property type="entry name" value="Cysteine-rich RLK (RECEPTOR-like protein kinase) 10"/>
    <property type="match status" value="1"/>
</dbReference>
<evidence type="ECO:0000256" key="15">
    <source>
        <dbReference type="PROSITE-ProRule" id="PRU10141"/>
    </source>
</evidence>
<evidence type="ECO:0000259" key="19">
    <source>
        <dbReference type="PROSITE" id="PS51473"/>
    </source>
</evidence>
<feature type="compositionally biased region" description="Polar residues" evidence="16">
    <location>
        <begin position="679"/>
        <end position="708"/>
    </location>
</feature>
<keyword evidence="4" id="KW-0808">Transferase</keyword>
<keyword evidence="10 15" id="KW-0067">ATP-binding</keyword>
<feature type="region of interest" description="Disordered" evidence="16">
    <location>
        <begin position="679"/>
        <end position="714"/>
    </location>
</feature>
<dbReference type="InterPro" id="IPR008271">
    <property type="entry name" value="Ser/Thr_kinase_AS"/>
</dbReference>
<dbReference type="InterPro" id="IPR017441">
    <property type="entry name" value="Protein_kinase_ATP_BS"/>
</dbReference>
<dbReference type="FunFam" id="3.30.200.20:FF:000142">
    <property type="entry name" value="Cysteine-rich receptor-like protein kinase 10"/>
    <property type="match status" value="1"/>
</dbReference>
<evidence type="ECO:0000256" key="1">
    <source>
        <dbReference type="ARBA" id="ARBA00004167"/>
    </source>
</evidence>
<keyword evidence="11 17" id="KW-1133">Transmembrane helix</keyword>
<evidence type="ECO:0000259" key="18">
    <source>
        <dbReference type="PROSITE" id="PS50011"/>
    </source>
</evidence>
<feature type="domain" description="Gnk2-homologous" evidence="19">
    <location>
        <begin position="69"/>
        <end position="171"/>
    </location>
</feature>
<evidence type="ECO:0000256" key="4">
    <source>
        <dbReference type="ARBA" id="ARBA00022679"/>
    </source>
</evidence>
<feature type="transmembrane region" description="Helical" evidence="17">
    <location>
        <begin position="323"/>
        <end position="343"/>
    </location>
</feature>
<evidence type="ECO:0000313" key="20">
    <source>
        <dbReference type="EMBL" id="CAA3025077.1"/>
    </source>
</evidence>
<accession>A0A8S0V3G9</accession>
<keyword evidence="13 20" id="KW-0675">Receptor</keyword>
<evidence type="ECO:0000256" key="16">
    <source>
        <dbReference type="SAM" id="MobiDB-lite"/>
    </source>
</evidence>
<keyword evidence="5 17" id="KW-0812">Transmembrane</keyword>
<dbReference type="PROSITE" id="PS50011">
    <property type="entry name" value="PROTEIN_KINASE_DOM"/>
    <property type="match status" value="1"/>
</dbReference>
<feature type="transmembrane region" description="Helical" evidence="17">
    <location>
        <begin position="44"/>
        <end position="61"/>
    </location>
</feature>
<sequence length="714" mass="80639">MLGIYVPAGCCGPSSQYRLWSSKYSSFTFEIDRTMYTVMSSRKWLPNLIFLICLVNLVAIVKSQFPTPIYIHFKCQNNGSYTTNSRYQTNLDTLLSSVSPNISTNGFYNASLGENSDRVNVVALCRADLQPYQCRDYVKNATAEILKKCPFQKQAILWHEFCMVRYFNEAILGNVSYSPFESGHSMENVPHEDEFYREVNLLLDSIRNQTASNRSSKKFAAASRDYPDYRTIYAFEQCTPDITPKDCDDCLNQSALEIRRCCNGARGVRILRPSCYLRLETDPFYNETMVYLVLQSPTPPALVPKPQIPAPPGNDDNTTRTTIIIIGSIVVVLILGLCIGIVLRMRRKSKPQEQRETDHEISTAESLYYNFGTIRAATDNFSDANVLGKGGFGIVFRGKLPNRQEIAVKRLSMNSTQGDLEFKNEILLVARLQHRNLVRILGFSLEGSERLLIYEFLENGSLDRFLFDPTKRQYLNWDTRYKIIRGVARGVLYLHEDSRLRIIHRDLKASNVLLDGEMNPKISDFGMAKLFDKDETQSNTSRVVGTYGYMAPEYAIEGKFSSKSDVFSFGVLVLEIITGQKISNFQCGENDMDLLSCVWKNWHEGTATNIIDPALRTSAGSLPDIIRCVHIGLLCVQENASDRPTMAAIVLMLTSSSITLSIPSQPTFLMSRSFDPKNSLLQEHNSRSSETAKSSRNRSGNSTQSFSMSDLDPR</sequence>
<dbReference type="Gene3D" id="1.10.510.10">
    <property type="entry name" value="Transferase(Phosphotransferase) domain 1"/>
    <property type="match status" value="1"/>
</dbReference>
<keyword evidence="21" id="KW-1185">Reference proteome</keyword>
<evidence type="ECO:0000256" key="11">
    <source>
        <dbReference type="ARBA" id="ARBA00022989"/>
    </source>
</evidence>
<keyword evidence="9 20" id="KW-0418">Kinase</keyword>
<keyword evidence="14" id="KW-0325">Glycoprotein</keyword>
<evidence type="ECO:0000256" key="14">
    <source>
        <dbReference type="ARBA" id="ARBA00023180"/>
    </source>
</evidence>
<evidence type="ECO:0000256" key="7">
    <source>
        <dbReference type="ARBA" id="ARBA00022737"/>
    </source>
</evidence>
<dbReference type="Proteomes" id="UP000594638">
    <property type="component" value="Unassembled WGS sequence"/>
</dbReference>
<evidence type="ECO:0000313" key="21">
    <source>
        <dbReference type="Proteomes" id="UP000594638"/>
    </source>
</evidence>
<feature type="domain" description="Gnk2-homologous" evidence="19">
    <location>
        <begin position="177"/>
        <end position="284"/>
    </location>
</feature>
<evidence type="ECO:0000256" key="6">
    <source>
        <dbReference type="ARBA" id="ARBA00022729"/>
    </source>
</evidence>
<evidence type="ECO:0000256" key="13">
    <source>
        <dbReference type="ARBA" id="ARBA00023170"/>
    </source>
</evidence>
<evidence type="ECO:0000256" key="9">
    <source>
        <dbReference type="ARBA" id="ARBA00022777"/>
    </source>
</evidence>
<dbReference type="GO" id="GO:0004674">
    <property type="term" value="F:protein serine/threonine kinase activity"/>
    <property type="evidence" value="ECO:0007669"/>
    <property type="project" value="UniProtKB-KW"/>
</dbReference>
<dbReference type="CDD" id="cd14066">
    <property type="entry name" value="STKc_IRAK"/>
    <property type="match status" value="1"/>
</dbReference>
<comment type="caution">
    <text evidence="20">The sequence shown here is derived from an EMBL/GenBank/DDBJ whole genome shotgun (WGS) entry which is preliminary data.</text>
</comment>
<dbReference type="InterPro" id="IPR011009">
    <property type="entry name" value="Kinase-like_dom_sf"/>
</dbReference>
<dbReference type="AlphaFoldDB" id="A0A8S0V3G9"/>
<keyword evidence="7" id="KW-0677">Repeat</keyword>
<keyword evidence="2" id="KW-0723">Serine/threonine-protein kinase</keyword>
<evidence type="ECO:0000256" key="2">
    <source>
        <dbReference type="ARBA" id="ARBA00022527"/>
    </source>
</evidence>
<reference evidence="20 21" key="1">
    <citation type="submission" date="2019-12" db="EMBL/GenBank/DDBJ databases">
        <authorList>
            <person name="Alioto T."/>
            <person name="Alioto T."/>
            <person name="Gomez Garrido J."/>
        </authorList>
    </citation>
    <scope>NUCLEOTIDE SEQUENCE [LARGE SCALE GENOMIC DNA]</scope>
</reference>
<protein>
    <submittedName>
        <fullName evidence="20">Receptor kinase At4g00960</fullName>
    </submittedName>
</protein>
<dbReference type="InterPro" id="IPR038408">
    <property type="entry name" value="GNK2_sf"/>
</dbReference>